<protein>
    <recommendedName>
        <fullName evidence="6">GRF-type domain-containing protein</fullName>
    </recommendedName>
</protein>
<evidence type="ECO:0000259" key="6">
    <source>
        <dbReference type="PROSITE" id="PS51999"/>
    </source>
</evidence>
<proteinExistence type="predicted"/>
<sequence>MSRARSQGCSSCSCGSENHNVSCPPGWCGSSDGSPTCYCGEIAVLKVARTMKNGGKQFWGCPNYKRSANEGFKGCNYFKWCNEENVDERNATIGRQSKTITDLEKVVIDYEKWVNFLIGMIFFWGSLTSSLYLRCLKFVEVI</sequence>
<keyword evidence="2 4" id="KW-0863">Zinc-finger</keyword>
<feature type="domain" description="GRF-type" evidence="6">
    <location>
        <begin position="37"/>
        <end position="84"/>
    </location>
</feature>
<dbReference type="AlphaFoldDB" id="A0A4D6LXC5"/>
<dbReference type="PROSITE" id="PS51999">
    <property type="entry name" value="ZF_GRF"/>
    <property type="match status" value="1"/>
</dbReference>
<name>A0A4D6LXC5_VIGUN</name>
<accession>A0A4D6LXC5</accession>
<evidence type="ECO:0000256" key="3">
    <source>
        <dbReference type="ARBA" id="ARBA00022833"/>
    </source>
</evidence>
<evidence type="ECO:0000256" key="4">
    <source>
        <dbReference type="PROSITE-ProRule" id="PRU01343"/>
    </source>
</evidence>
<keyword evidence="5" id="KW-0812">Transmembrane</keyword>
<keyword evidence="8" id="KW-1185">Reference proteome</keyword>
<dbReference type="InterPro" id="IPR010666">
    <property type="entry name" value="Znf_GRF"/>
</dbReference>
<keyword evidence="3" id="KW-0862">Zinc</keyword>
<evidence type="ECO:0000313" key="8">
    <source>
        <dbReference type="Proteomes" id="UP000501690"/>
    </source>
</evidence>
<keyword evidence="1" id="KW-0479">Metal-binding</keyword>
<dbReference type="Proteomes" id="UP000501690">
    <property type="component" value="Linkage Group LG5"/>
</dbReference>
<dbReference type="EMBL" id="CP039349">
    <property type="protein sequence ID" value="QCD93337.1"/>
    <property type="molecule type" value="Genomic_DNA"/>
</dbReference>
<keyword evidence="5" id="KW-0472">Membrane</keyword>
<evidence type="ECO:0000256" key="2">
    <source>
        <dbReference type="ARBA" id="ARBA00022771"/>
    </source>
</evidence>
<keyword evidence="5" id="KW-1133">Transmembrane helix</keyword>
<dbReference type="Pfam" id="PF06839">
    <property type="entry name" value="Zn_ribbon_GRF"/>
    <property type="match status" value="1"/>
</dbReference>
<reference evidence="7 8" key="1">
    <citation type="submission" date="2019-04" db="EMBL/GenBank/DDBJ databases">
        <title>An improved genome assembly and genetic linkage map for asparagus bean, Vigna unguiculata ssp. sesquipedialis.</title>
        <authorList>
            <person name="Xia Q."/>
            <person name="Zhang R."/>
            <person name="Dong Y."/>
        </authorList>
    </citation>
    <scope>NUCLEOTIDE SEQUENCE [LARGE SCALE GENOMIC DNA]</scope>
    <source>
        <tissue evidence="7">Leaf</tissue>
    </source>
</reference>
<dbReference type="PANTHER" id="PTHR33248">
    <property type="entry name" value="ZINC ION-BINDING PROTEIN"/>
    <property type="match status" value="1"/>
</dbReference>
<evidence type="ECO:0000256" key="5">
    <source>
        <dbReference type="SAM" id="Phobius"/>
    </source>
</evidence>
<feature type="transmembrane region" description="Helical" evidence="5">
    <location>
        <begin position="113"/>
        <end position="133"/>
    </location>
</feature>
<evidence type="ECO:0000313" key="7">
    <source>
        <dbReference type="EMBL" id="QCD93337.1"/>
    </source>
</evidence>
<dbReference type="GO" id="GO:0008270">
    <property type="term" value="F:zinc ion binding"/>
    <property type="evidence" value="ECO:0007669"/>
    <property type="project" value="UniProtKB-KW"/>
</dbReference>
<evidence type="ECO:0000256" key="1">
    <source>
        <dbReference type="ARBA" id="ARBA00022723"/>
    </source>
</evidence>
<organism evidence="7 8">
    <name type="scientific">Vigna unguiculata</name>
    <name type="common">Cowpea</name>
    <dbReference type="NCBI Taxonomy" id="3917"/>
    <lineage>
        <taxon>Eukaryota</taxon>
        <taxon>Viridiplantae</taxon>
        <taxon>Streptophyta</taxon>
        <taxon>Embryophyta</taxon>
        <taxon>Tracheophyta</taxon>
        <taxon>Spermatophyta</taxon>
        <taxon>Magnoliopsida</taxon>
        <taxon>eudicotyledons</taxon>
        <taxon>Gunneridae</taxon>
        <taxon>Pentapetalae</taxon>
        <taxon>rosids</taxon>
        <taxon>fabids</taxon>
        <taxon>Fabales</taxon>
        <taxon>Fabaceae</taxon>
        <taxon>Papilionoideae</taxon>
        <taxon>50 kb inversion clade</taxon>
        <taxon>NPAAA clade</taxon>
        <taxon>indigoferoid/millettioid clade</taxon>
        <taxon>Phaseoleae</taxon>
        <taxon>Vigna</taxon>
    </lineage>
</organism>
<gene>
    <name evidence="7" type="ORF">DEO72_LG5g1410</name>
</gene>